<feature type="transmembrane region" description="Helical" evidence="6">
    <location>
        <begin position="321"/>
        <end position="338"/>
    </location>
</feature>
<gene>
    <name evidence="8" type="ORF">H7993_11180</name>
</gene>
<feature type="transmembrane region" description="Helical" evidence="6">
    <location>
        <begin position="254"/>
        <end position="273"/>
    </location>
</feature>
<proteinExistence type="predicted"/>
<evidence type="ECO:0000256" key="6">
    <source>
        <dbReference type="SAM" id="Phobius"/>
    </source>
</evidence>
<evidence type="ECO:0000256" key="1">
    <source>
        <dbReference type="ARBA" id="ARBA00004141"/>
    </source>
</evidence>
<feature type="compositionally biased region" description="Polar residues" evidence="5">
    <location>
        <begin position="448"/>
        <end position="462"/>
    </location>
</feature>
<dbReference type="GO" id="GO:0005886">
    <property type="term" value="C:plasma membrane"/>
    <property type="evidence" value="ECO:0007669"/>
    <property type="project" value="TreeGrafter"/>
</dbReference>
<reference evidence="8 9" key="1">
    <citation type="submission" date="2020-08" db="EMBL/GenBank/DDBJ databases">
        <title>Pseudomonas sp. nov.</title>
        <authorList>
            <person name="Gieschler S."/>
            <person name="Fiedler G."/>
            <person name="Brinks E."/>
            <person name="Boehnlein C."/>
            <person name="Franz C.M.A.P."/>
            <person name="Kabisch J."/>
        </authorList>
    </citation>
    <scope>NUCLEOTIDE SEQUENCE [LARGE SCALE GENOMIC DNA]</scope>
    <source>
        <strain evidence="8 9">MBT-2</strain>
    </source>
</reference>
<sequence length="462" mass="48862">MQPVNVFALAKDSRFNRFHGLILFWCVLILIIDGYDLAVVGAALPAIMKDMNIEATSAGIMAGSALFGTMLGAIFLGTLADRIGRPKMTAICVALFSLFTAGAGLTNDPISFSIMRFIAGLGIGGVLPICTAQMGEFSPLKLRTRLVTLVFAGYSVGGILVALTAKQLIESHGWQWVFYVAGLPVILIPFILKSMPDSIGYMLKQGQQDALREVARKLDPGNMIPDDAVMAGNPEILDKQDSPVRNLFADGRGFSTVMIWAAFMTGLFMVYALNSWLTKLMAMAGFSLGSALNFVIVFNVGAIVGALGGGWLGDRFNIKRVLVCFYIVGALALVMLAYTRSPGLLYAVVFTVGASTLGTQLLAYAYAGDFYPSTIRATGVGFASGVGRIGAIVAPVLIGWLISMHLPLEQNFMAIALAGLIGAAAVSLINQSLADSSQARSTRRAPSATDSAALNPATSKST</sequence>
<dbReference type="InterPro" id="IPR036259">
    <property type="entry name" value="MFS_trans_sf"/>
</dbReference>
<dbReference type="PROSITE" id="PS50850">
    <property type="entry name" value="MFS"/>
    <property type="match status" value="1"/>
</dbReference>
<evidence type="ECO:0000256" key="4">
    <source>
        <dbReference type="ARBA" id="ARBA00023136"/>
    </source>
</evidence>
<feature type="transmembrane region" description="Helical" evidence="6">
    <location>
        <begin position="56"/>
        <end position="76"/>
    </location>
</feature>
<evidence type="ECO:0000313" key="8">
    <source>
        <dbReference type="EMBL" id="MBC2678947.1"/>
    </source>
</evidence>
<dbReference type="InterPro" id="IPR011701">
    <property type="entry name" value="MFS"/>
</dbReference>
<dbReference type="AlphaFoldDB" id="A0A7X1KTW7"/>
<name>A0A7X1KTW7_9PSED</name>
<organism evidence="8 9">
    <name type="scientific">Pseudomonas baltica</name>
    <dbReference type="NCBI Taxonomy" id="2762576"/>
    <lineage>
        <taxon>Bacteria</taxon>
        <taxon>Pseudomonadati</taxon>
        <taxon>Pseudomonadota</taxon>
        <taxon>Gammaproteobacteria</taxon>
        <taxon>Pseudomonadales</taxon>
        <taxon>Pseudomonadaceae</taxon>
        <taxon>Pseudomonas</taxon>
    </lineage>
</organism>
<evidence type="ECO:0000256" key="5">
    <source>
        <dbReference type="SAM" id="MobiDB-lite"/>
    </source>
</evidence>
<dbReference type="EMBL" id="JACMYH010000002">
    <property type="protein sequence ID" value="MBC2678947.1"/>
    <property type="molecule type" value="Genomic_DNA"/>
</dbReference>
<feature type="transmembrane region" description="Helical" evidence="6">
    <location>
        <begin position="285"/>
        <end position="309"/>
    </location>
</feature>
<feature type="transmembrane region" description="Helical" evidence="6">
    <location>
        <begin position="21"/>
        <end position="44"/>
    </location>
</feature>
<protein>
    <submittedName>
        <fullName evidence="8">MFS transporter</fullName>
    </submittedName>
</protein>
<feature type="domain" description="Major facilitator superfamily (MFS) profile" evidence="7">
    <location>
        <begin position="22"/>
        <end position="434"/>
    </location>
</feature>
<evidence type="ECO:0000256" key="3">
    <source>
        <dbReference type="ARBA" id="ARBA00022989"/>
    </source>
</evidence>
<feature type="transmembrane region" description="Helical" evidence="6">
    <location>
        <begin position="176"/>
        <end position="192"/>
    </location>
</feature>
<dbReference type="Pfam" id="PF07690">
    <property type="entry name" value="MFS_1"/>
    <property type="match status" value="1"/>
</dbReference>
<feature type="transmembrane region" description="Helical" evidence="6">
    <location>
        <begin position="344"/>
        <end position="367"/>
    </location>
</feature>
<feature type="region of interest" description="Disordered" evidence="5">
    <location>
        <begin position="439"/>
        <end position="462"/>
    </location>
</feature>
<dbReference type="InterPro" id="IPR020846">
    <property type="entry name" value="MFS_dom"/>
</dbReference>
<dbReference type="Gene3D" id="1.20.1250.20">
    <property type="entry name" value="MFS general substrate transporter like domains"/>
    <property type="match status" value="1"/>
</dbReference>
<keyword evidence="4 6" id="KW-0472">Membrane</keyword>
<dbReference type="PANTHER" id="PTHR23508">
    <property type="entry name" value="CARBOXYLIC ACID TRANSPORTER PROTEIN HOMOLOG"/>
    <property type="match status" value="1"/>
</dbReference>
<dbReference type="CDD" id="cd17365">
    <property type="entry name" value="MFS_PcaK_like"/>
    <property type="match status" value="1"/>
</dbReference>
<keyword evidence="3 6" id="KW-1133">Transmembrane helix</keyword>
<feature type="transmembrane region" description="Helical" evidence="6">
    <location>
        <begin position="146"/>
        <end position="164"/>
    </location>
</feature>
<dbReference type="RefSeq" id="WP_185794425.1">
    <property type="nucleotide sequence ID" value="NZ_JACMYH010000002.1"/>
</dbReference>
<comment type="subcellular location">
    <subcellularLocation>
        <location evidence="1">Membrane</location>
        <topology evidence="1">Multi-pass membrane protein</topology>
    </subcellularLocation>
</comment>
<dbReference type="PANTHER" id="PTHR23508:SF10">
    <property type="entry name" value="CARBOXYLIC ACID TRANSPORTER PROTEIN HOMOLOG"/>
    <property type="match status" value="1"/>
</dbReference>
<accession>A0A7X1KTW7</accession>
<feature type="transmembrane region" description="Helical" evidence="6">
    <location>
        <begin position="88"/>
        <end position="106"/>
    </location>
</feature>
<feature type="transmembrane region" description="Helical" evidence="6">
    <location>
        <begin position="379"/>
        <end position="402"/>
    </location>
</feature>
<evidence type="ECO:0000313" key="9">
    <source>
        <dbReference type="Proteomes" id="UP000546173"/>
    </source>
</evidence>
<evidence type="ECO:0000256" key="2">
    <source>
        <dbReference type="ARBA" id="ARBA00022692"/>
    </source>
</evidence>
<feature type="transmembrane region" description="Helical" evidence="6">
    <location>
        <begin position="414"/>
        <end position="434"/>
    </location>
</feature>
<keyword evidence="9" id="KW-1185">Reference proteome</keyword>
<dbReference type="Proteomes" id="UP000546173">
    <property type="component" value="Unassembled WGS sequence"/>
</dbReference>
<keyword evidence="2 6" id="KW-0812">Transmembrane</keyword>
<comment type="caution">
    <text evidence="8">The sequence shown here is derived from an EMBL/GenBank/DDBJ whole genome shotgun (WGS) entry which is preliminary data.</text>
</comment>
<dbReference type="SUPFAM" id="SSF103473">
    <property type="entry name" value="MFS general substrate transporter"/>
    <property type="match status" value="1"/>
</dbReference>
<dbReference type="GO" id="GO:0046943">
    <property type="term" value="F:carboxylic acid transmembrane transporter activity"/>
    <property type="evidence" value="ECO:0007669"/>
    <property type="project" value="TreeGrafter"/>
</dbReference>
<evidence type="ECO:0000259" key="7">
    <source>
        <dbReference type="PROSITE" id="PS50850"/>
    </source>
</evidence>
<feature type="transmembrane region" description="Helical" evidence="6">
    <location>
        <begin position="112"/>
        <end position="134"/>
    </location>
</feature>